<keyword evidence="2" id="KW-0479">Metal-binding</keyword>
<sequence length="1098" mass="121129">MNNSPPNSQPVSVPPIPGSSFAPSLRGPLAGGRQITRNRASYSCHTCRRRKVKCDKIHPICGNCQKNNTECIYDVSTQKDDDGRDGSSQNIQHGVKRRREIPPTLEEDVNELQSLYGHLKRAETIGEKPDPSAIESRLDKLMSMIERLGGTGQTLDNVEMQATAPDAKVEPTQLGDLRPSNRMVGNKTPSGSTSPRRIAPESSNDEFPIPSGQATDLVDPVGTLNLGHLSLEDGGRSRYVGTTYWAYISGEINELNQLLRDQNSSHGQSAPENNHEDIADSHADGRQSWKESIGSSTPSTTSRSRSFQQSIIFPSGDSPLVNEKVVEPEMLDHVPTRRQSHILYKGFISGVHAISPVIHPPTILKLYNSFWDWYDYSSYSGESCPTPSFIPLLYAIWYGGSVTISIRTIEAEFNVSSRSALSTIYTEEVNRWLTRIKFPRSPSLQGLAAYLIVQTIVTKEEEPLASSLFVSLAMRVAQTMGLHRDPAKFGIEPCEAEYRRRLWWHIMHMDGVVAMSSGLPPLVNEENYWDVCETSELKDTMLGTPAAESYMKQVASRERLPDDPDDPTLCGGPSMVNVYYLTARGKYTMARAVRRILKIQLGTKPLTRQDMEELRSILLDLQLKLNSIIDRIPEGNDVGSLSTPERASSISKSPDGRSSDTELPGEGPTGCPEQYHSPVLVCFHKWAKIILSLYIDKAFCVAYQPFLKNARSRIWPAARQSALRHCHGFMGKFIQLATDPDFQPFHWSWPGNHQPMHATMIMLIDLYERPYSPEASRSRAFIDRILALSGPDGGVVGGEDGVSTPRRLKDGGREAWDMIRRLRHKAWQKAGLNPRMLWTEQDQIQAGVASPIDTRGDYDPPCSNPSQAPSPGSASSNPPSTHKRQLSDPVKTFYNFTRSHTFSNPVTSDATKSPLRYQYHPQDKPSRANPHSQFRPIAADNPIPPCAGASSTNADSLFGASPPILSPVSTAPAPHVQHSTPDITASAGMPLVDPGSPNVIPKGVPTPPSMVDPNLNFDWDQWDAVFGQHLPVADDLMELDPVSGLDFTNVGTTSAFDGNNPIDMPNPYANGLPFPGSSQEGDFPSWNGNNGGDWPEYP</sequence>
<evidence type="ECO:0000256" key="4">
    <source>
        <dbReference type="ARBA" id="ARBA00023125"/>
    </source>
</evidence>
<feature type="region of interest" description="Disordered" evidence="7">
    <location>
        <begin position="901"/>
        <end position="961"/>
    </location>
</feature>
<gene>
    <name evidence="9" type="ORF">N7505_004287</name>
</gene>
<keyword evidence="5" id="KW-0804">Transcription</keyword>
<evidence type="ECO:0000256" key="3">
    <source>
        <dbReference type="ARBA" id="ARBA00023015"/>
    </source>
</evidence>
<keyword evidence="4" id="KW-0238">DNA-binding</keyword>
<feature type="region of interest" description="Disordered" evidence="7">
    <location>
        <begin position="636"/>
        <end position="670"/>
    </location>
</feature>
<proteinExistence type="predicted"/>
<evidence type="ECO:0000313" key="9">
    <source>
        <dbReference type="EMBL" id="KAJ5268529.1"/>
    </source>
</evidence>
<keyword evidence="10" id="KW-1185">Reference proteome</keyword>
<dbReference type="SMART" id="SM00066">
    <property type="entry name" value="GAL4"/>
    <property type="match status" value="1"/>
</dbReference>
<dbReference type="InterPro" id="IPR007219">
    <property type="entry name" value="XnlR_reg_dom"/>
</dbReference>
<dbReference type="PANTHER" id="PTHR31001:SF79">
    <property type="entry name" value="ZN(II)2CYS6 TRANSCRIPTION FACTOR (EUROFUNG)"/>
    <property type="match status" value="1"/>
</dbReference>
<evidence type="ECO:0000256" key="2">
    <source>
        <dbReference type="ARBA" id="ARBA00022723"/>
    </source>
</evidence>
<evidence type="ECO:0000256" key="7">
    <source>
        <dbReference type="SAM" id="MobiDB-lite"/>
    </source>
</evidence>
<feature type="compositionally biased region" description="Polar residues" evidence="7">
    <location>
        <begin position="901"/>
        <end position="911"/>
    </location>
</feature>
<feature type="region of interest" description="Disordered" evidence="7">
    <location>
        <begin position="1"/>
        <end position="34"/>
    </location>
</feature>
<dbReference type="EMBL" id="JAPVEB010000003">
    <property type="protein sequence ID" value="KAJ5268529.1"/>
    <property type="molecule type" value="Genomic_DNA"/>
</dbReference>
<feature type="compositionally biased region" description="Low complexity" evidence="7">
    <location>
        <begin position="864"/>
        <end position="880"/>
    </location>
</feature>
<feature type="region of interest" description="Disordered" evidence="7">
    <location>
        <begin position="164"/>
        <end position="218"/>
    </location>
</feature>
<dbReference type="Proteomes" id="UP001220256">
    <property type="component" value="Unassembled WGS sequence"/>
</dbReference>
<feature type="region of interest" description="Disordered" evidence="7">
    <location>
        <begin position="851"/>
        <end position="886"/>
    </location>
</feature>
<keyword evidence="3" id="KW-0805">Transcription regulation</keyword>
<comment type="subcellular location">
    <subcellularLocation>
        <location evidence="1">Nucleus</location>
    </subcellularLocation>
</comment>
<dbReference type="InterPro" id="IPR050613">
    <property type="entry name" value="Sec_Metabolite_Reg"/>
</dbReference>
<feature type="compositionally biased region" description="Polar residues" evidence="7">
    <location>
        <begin position="639"/>
        <end position="652"/>
    </location>
</feature>
<dbReference type="InterPro" id="IPR036864">
    <property type="entry name" value="Zn2-C6_fun-type_DNA-bd_sf"/>
</dbReference>
<evidence type="ECO:0000256" key="6">
    <source>
        <dbReference type="ARBA" id="ARBA00023242"/>
    </source>
</evidence>
<evidence type="ECO:0000256" key="1">
    <source>
        <dbReference type="ARBA" id="ARBA00004123"/>
    </source>
</evidence>
<dbReference type="PANTHER" id="PTHR31001">
    <property type="entry name" value="UNCHARACTERIZED TRANSCRIPTIONAL REGULATORY PROTEIN"/>
    <property type="match status" value="1"/>
</dbReference>
<feature type="compositionally biased region" description="Low complexity" evidence="7">
    <location>
        <begin position="292"/>
        <end position="307"/>
    </location>
</feature>
<feature type="region of interest" description="Disordered" evidence="7">
    <location>
        <begin position="1058"/>
        <end position="1098"/>
    </location>
</feature>
<evidence type="ECO:0000259" key="8">
    <source>
        <dbReference type="PROSITE" id="PS50048"/>
    </source>
</evidence>
<keyword evidence="6" id="KW-0539">Nucleus</keyword>
<accession>A0ABQ8WEN7</accession>
<dbReference type="CDD" id="cd12148">
    <property type="entry name" value="fungal_TF_MHR"/>
    <property type="match status" value="1"/>
</dbReference>
<dbReference type="PROSITE" id="PS00463">
    <property type="entry name" value="ZN2_CY6_FUNGAL_1"/>
    <property type="match status" value="1"/>
</dbReference>
<protein>
    <recommendedName>
        <fullName evidence="8">Zn(2)-C6 fungal-type domain-containing protein</fullName>
    </recommendedName>
</protein>
<dbReference type="SMART" id="SM00906">
    <property type="entry name" value="Fungal_trans"/>
    <property type="match status" value="1"/>
</dbReference>
<dbReference type="SUPFAM" id="SSF57701">
    <property type="entry name" value="Zn2/Cys6 DNA-binding domain"/>
    <property type="match status" value="1"/>
</dbReference>
<feature type="region of interest" description="Disordered" evidence="7">
    <location>
        <begin position="77"/>
        <end position="99"/>
    </location>
</feature>
<feature type="region of interest" description="Disordered" evidence="7">
    <location>
        <begin position="262"/>
        <end position="307"/>
    </location>
</feature>
<feature type="compositionally biased region" description="Polar residues" evidence="7">
    <location>
        <begin position="262"/>
        <end position="272"/>
    </location>
</feature>
<dbReference type="InterPro" id="IPR001138">
    <property type="entry name" value="Zn2Cys6_DnaBD"/>
</dbReference>
<reference evidence="9 10" key="1">
    <citation type="journal article" date="2023" name="IMA Fungus">
        <title>Comparative genomic study of the Penicillium genus elucidates a diverse pangenome and 15 lateral gene transfer events.</title>
        <authorList>
            <person name="Petersen C."/>
            <person name="Sorensen T."/>
            <person name="Nielsen M.R."/>
            <person name="Sondergaard T.E."/>
            <person name="Sorensen J.L."/>
            <person name="Fitzpatrick D.A."/>
            <person name="Frisvad J.C."/>
            <person name="Nielsen K.L."/>
        </authorList>
    </citation>
    <scope>NUCLEOTIDE SEQUENCE [LARGE SCALE GENOMIC DNA]</scope>
    <source>
        <strain evidence="9 10">IBT 3361</strain>
    </source>
</reference>
<dbReference type="Pfam" id="PF00172">
    <property type="entry name" value="Zn_clus"/>
    <property type="match status" value="1"/>
</dbReference>
<feature type="domain" description="Zn(2)-C6 fungal-type" evidence="8">
    <location>
        <begin position="43"/>
        <end position="73"/>
    </location>
</feature>
<evidence type="ECO:0000256" key="5">
    <source>
        <dbReference type="ARBA" id="ARBA00023163"/>
    </source>
</evidence>
<dbReference type="CDD" id="cd00067">
    <property type="entry name" value="GAL4"/>
    <property type="match status" value="1"/>
</dbReference>
<dbReference type="PROSITE" id="PS50048">
    <property type="entry name" value="ZN2_CY6_FUNGAL_2"/>
    <property type="match status" value="1"/>
</dbReference>
<evidence type="ECO:0000313" key="10">
    <source>
        <dbReference type="Proteomes" id="UP001220256"/>
    </source>
</evidence>
<feature type="compositionally biased region" description="Basic and acidic residues" evidence="7">
    <location>
        <begin position="273"/>
        <end position="289"/>
    </location>
</feature>
<dbReference type="Pfam" id="PF04082">
    <property type="entry name" value="Fungal_trans"/>
    <property type="match status" value="1"/>
</dbReference>
<dbReference type="Gene3D" id="4.10.240.10">
    <property type="entry name" value="Zn(2)-C6 fungal-type DNA-binding domain"/>
    <property type="match status" value="1"/>
</dbReference>
<comment type="caution">
    <text evidence="9">The sequence shown here is derived from an EMBL/GenBank/DDBJ whole genome shotgun (WGS) entry which is preliminary data.</text>
</comment>
<feature type="compositionally biased region" description="Low complexity" evidence="7">
    <location>
        <begin position="1"/>
        <end position="11"/>
    </location>
</feature>
<name>A0ABQ8WEN7_PENCH</name>
<organism evidence="9 10">
    <name type="scientific">Penicillium chrysogenum</name>
    <name type="common">Penicillium notatum</name>
    <dbReference type="NCBI Taxonomy" id="5076"/>
    <lineage>
        <taxon>Eukaryota</taxon>
        <taxon>Fungi</taxon>
        <taxon>Dikarya</taxon>
        <taxon>Ascomycota</taxon>
        <taxon>Pezizomycotina</taxon>
        <taxon>Eurotiomycetes</taxon>
        <taxon>Eurotiomycetidae</taxon>
        <taxon>Eurotiales</taxon>
        <taxon>Aspergillaceae</taxon>
        <taxon>Penicillium</taxon>
        <taxon>Penicillium chrysogenum species complex</taxon>
    </lineage>
</organism>